<dbReference type="Proteomes" id="UP000037460">
    <property type="component" value="Unassembled WGS sequence"/>
</dbReference>
<dbReference type="PRINTS" id="PR00320">
    <property type="entry name" value="GPROTEINBRPT"/>
</dbReference>
<dbReference type="SMART" id="SM00320">
    <property type="entry name" value="WD40"/>
    <property type="match status" value="4"/>
</dbReference>
<dbReference type="SUPFAM" id="SSF69618">
    <property type="entry name" value="HemD-like"/>
    <property type="match status" value="1"/>
</dbReference>
<feature type="domain" description="Tetrapyrrole biosynthesis uroporphyrinogen III synthase" evidence="4">
    <location>
        <begin position="207"/>
        <end position="431"/>
    </location>
</feature>
<keyword evidence="1 3" id="KW-0853">WD repeat</keyword>
<evidence type="ECO:0000259" key="4">
    <source>
        <dbReference type="Pfam" id="PF02602"/>
    </source>
</evidence>
<evidence type="ECO:0000256" key="1">
    <source>
        <dbReference type="ARBA" id="ARBA00022574"/>
    </source>
</evidence>
<evidence type="ECO:0000313" key="6">
    <source>
        <dbReference type="Proteomes" id="UP000037460"/>
    </source>
</evidence>
<dbReference type="PANTHER" id="PTHR19848:SF8">
    <property type="entry name" value="F-BOX AND WD REPEAT DOMAIN CONTAINING 7"/>
    <property type="match status" value="1"/>
</dbReference>
<organism evidence="5 6">
    <name type="scientific">Chrysochromulina tobinii</name>
    <dbReference type="NCBI Taxonomy" id="1460289"/>
    <lineage>
        <taxon>Eukaryota</taxon>
        <taxon>Haptista</taxon>
        <taxon>Haptophyta</taxon>
        <taxon>Prymnesiophyceae</taxon>
        <taxon>Prymnesiales</taxon>
        <taxon>Chrysochromulinaceae</taxon>
        <taxon>Chrysochromulina</taxon>
    </lineage>
</organism>
<dbReference type="Pfam" id="PF02602">
    <property type="entry name" value="HEM4"/>
    <property type="match status" value="1"/>
</dbReference>
<accession>A0A0M0JQE0</accession>
<dbReference type="InterPro" id="IPR036108">
    <property type="entry name" value="4pyrrol_syn_uPrphyn_synt_sf"/>
</dbReference>
<dbReference type="InterPro" id="IPR036322">
    <property type="entry name" value="WD40_repeat_dom_sf"/>
</dbReference>
<dbReference type="InterPro" id="IPR015943">
    <property type="entry name" value="WD40/YVTN_repeat-like_dom_sf"/>
</dbReference>
<dbReference type="EMBL" id="JWZX01002527">
    <property type="protein sequence ID" value="KOO28700.1"/>
    <property type="molecule type" value="Genomic_DNA"/>
</dbReference>
<dbReference type="SUPFAM" id="SSF50978">
    <property type="entry name" value="WD40 repeat-like"/>
    <property type="match status" value="1"/>
</dbReference>
<feature type="repeat" description="WD" evidence="3">
    <location>
        <begin position="99"/>
        <end position="131"/>
    </location>
</feature>
<dbReference type="Pfam" id="PF00400">
    <property type="entry name" value="WD40"/>
    <property type="match status" value="4"/>
</dbReference>
<keyword evidence="6" id="KW-1185">Reference proteome</keyword>
<dbReference type="UniPathway" id="UPA00251">
    <property type="reaction ID" value="UER00320"/>
</dbReference>
<dbReference type="AlphaFoldDB" id="A0A0M0JQE0"/>
<dbReference type="PROSITE" id="PS50294">
    <property type="entry name" value="WD_REPEATS_REGION"/>
    <property type="match status" value="4"/>
</dbReference>
<protein>
    <submittedName>
        <fullName evidence="5">Wd40 repeat-like protein</fullName>
    </submittedName>
</protein>
<dbReference type="InterPro" id="IPR020472">
    <property type="entry name" value="WD40_PAC1"/>
</dbReference>
<dbReference type="InterPro" id="IPR019775">
    <property type="entry name" value="WD40_repeat_CS"/>
</dbReference>
<dbReference type="PANTHER" id="PTHR19848">
    <property type="entry name" value="WD40 REPEAT PROTEIN"/>
    <property type="match status" value="1"/>
</dbReference>
<keyword evidence="2" id="KW-0677">Repeat</keyword>
<gene>
    <name evidence="5" type="ORF">Ctob_002605</name>
</gene>
<dbReference type="Gene3D" id="3.40.50.10090">
    <property type="match status" value="2"/>
</dbReference>
<dbReference type="CDD" id="cd00200">
    <property type="entry name" value="WD40"/>
    <property type="match status" value="1"/>
</dbReference>
<evidence type="ECO:0000256" key="2">
    <source>
        <dbReference type="ARBA" id="ARBA00022737"/>
    </source>
</evidence>
<feature type="repeat" description="WD" evidence="3">
    <location>
        <begin position="13"/>
        <end position="54"/>
    </location>
</feature>
<evidence type="ECO:0000313" key="5">
    <source>
        <dbReference type="EMBL" id="KOO28700.1"/>
    </source>
</evidence>
<sequence length="470" mass="48775">MIATLINFVAEKPDAHSSEISSVAFSPDGTKIVSGSWDKTIKVWDLDKLELLSEKTDAHSNYIASVAFSPDGTKIVSGSADGTIKVWDSDALGLLSEKTNAHSDVIMSVAFSPNGIKIVSGSADGTIKVWDSGKLEMLSEKINAHSEAFLSVAFSPDGSKIVSGSGDKTIKVWDSAPPRPAMLRESALPLAGKRVLLVAPRTTAAPLASALVLAGARPLWCPLVRVEPLPSYADLDDALMRLTEYNVLIPLSTHAIDSLAERFLTLADGNLELVAPMIEASKLEVGAVGRDALHFRQRLGVSPTVMPIEPTVRALGATLIDLGYVRAGAKVLVVGARADAPLADPPAGVARLLAQLRSTGAEVTYVSTHALVPVAAADVTAELALLRAGGVDAVCVASAEEAGLVVGGDNWPATAPPFVVALGDEAAAAARESLGQRGGGGELEELGARPGEDAVVVALEKHFGGGRLLF</sequence>
<dbReference type="PROSITE" id="PS00678">
    <property type="entry name" value="WD_REPEATS_1"/>
    <property type="match status" value="1"/>
</dbReference>
<dbReference type="InterPro" id="IPR001680">
    <property type="entry name" value="WD40_rpt"/>
</dbReference>
<dbReference type="GO" id="GO:0004852">
    <property type="term" value="F:uroporphyrinogen-III synthase activity"/>
    <property type="evidence" value="ECO:0007669"/>
    <property type="project" value="InterPro"/>
</dbReference>
<evidence type="ECO:0000256" key="3">
    <source>
        <dbReference type="PROSITE-ProRule" id="PRU00221"/>
    </source>
</evidence>
<feature type="repeat" description="WD" evidence="3">
    <location>
        <begin position="56"/>
        <end position="88"/>
    </location>
</feature>
<dbReference type="PROSITE" id="PS50082">
    <property type="entry name" value="WD_REPEATS_2"/>
    <property type="match status" value="4"/>
</dbReference>
<dbReference type="Gene3D" id="2.130.10.10">
    <property type="entry name" value="YVTN repeat-like/Quinoprotein amine dehydrogenase"/>
    <property type="match status" value="1"/>
</dbReference>
<proteinExistence type="predicted"/>
<feature type="repeat" description="WD" evidence="3">
    <location>
        <begin position="142"/>
        <end position="174"/>
    </location>
</feature>
<name>A0A0M0JQE0_9EUKA</name>
<reference evidence="6" key="1">
    <citation type="journal article" date="2015" name="PLoS Genet.">
        <title>Genome Sequence and Transcriptome Analyses of Chrysochromulina tobin: Metabolic Tools for Enhanced Algal Fitness in the Prominent Order Prymnesiales (Haptophyceae).</title>
        <authorList>
            <person name="Hovde B.T."/>
            <person name="Deodato C.R."/>
            <person name="Hunsperger H.M."/>
            <person name="Ryken S.A."/>
            <person name="Yost W."/>
            <person name="Jha R.K."/>
            <person name="Patterson J."/>
            <person name="Monnat R.J. Jr."/>
            <person name="Barlow S.B."/>
            <person name="Starkenburg S.R."/>
            <person name="Cattolico R.A."/>
        </authorList>
    </citation>
    <scope>NUCLEOTIDE SEQUENCE</scope>
    <source>
        <strain evidence="6">CCMP291</strain>
    </source>
</reference>
<comment type="caution">
    <text evidence="5">The sequence shown here is derived from an EMBL/GenBank/DDBJ whole genome shotgun (WGS) entry which is preliminary data.</text>
</comment>
<dbReference type="InterPro" id="IPR003754">
    <property type="entry name" value="4pyrrol_synth_uPrphyn_synth"/>
</dbReference>
<dbReference type="GO" id="GO:0006782">
    <property type="term" value="P:protoporphyrinogen IX biosynthetic process"/>
    <property type="evidence" value="ECO:0007669"/>
    <property type="project" value="UniProtKB-UniPathway"/>
</dbReference>